<gene>
    <name evidence="1" type="ORF">DPX16_4720</name>
</gene>
<keyword evidence="2" id="KW-1185">Reference proteome</keyword>
<accession>A0A3N0YGK9</accession>
<comment type="caution">
    <text evidence="1">The sequence shown here is derived from an EMBL/GenBank/DDBJ whole genome shotgun (WGS) entry which is preliminary data.</text>
</comment>
<reference evidence="1 2" key="1">
    <citation type="submission" date="2018-10" db="EMBL/GenBank/DDBJ databases">
        <title>Genome assembly for a Yunnan-Guizhou Plateau 3E fish, Anabarilius grahami (Regan), and its evolutionary and genetic applications.</title>
        <authorList>
            <person name="Jiang W."/>
        </authorList>
    </citation>
    <scope>NUCLEOTIDE SEQUENCE [LARGE SCALE GENOMIC DNA]</scope>
    <source>
        <strain evidence="1">AG-KIZ</strain>
        <tissue evidence="1">Muscle</tissue>
    </source>
</reference>
<organism evidence="1 2">
    <name type="scientific">Anabarilius grahami</name>
    <name type="common">Kanglang fish</name>
    <name type="synonym">Barilius grahami</name>
    <dbReference type="NCBI Taxonomy" id="495550"/>
    <lineage>
        <taxon>Eukaryota</taxon>
        <taxon>Metazoa</taxon>
        <taxon>Chordata</taxon>
        <taxon>Craniata</taxon>
        <taxon>Vertebrata</taxon>
        <taxon>Euteleostomi</taxon>
        <taxon>Actinopterygii</taxon>
        <taxon>Neopterygii</taxon>
        <taxon>Teleostei</taxon>
        <taxon>Ostariophysi</taxon>
        <taxon>Cypriniformes</taxon>
        <taxon>Xenocyprididae</taxon>
        <taxon>Xenocypridinae</taxon>
        <taxon>Xenocypridinae incertae sedis</taxon>
        <taxon>Anabarilius</taxon>
    </lineage>
</organism>
<dbReference type="EMBL" id="RJVU01042594">
    <property type="protein sequence ID" value="ROL45379.1"/>
    <property type="molecule type" value="Genomic_DNA"/>
</dbReference>
<sequence length="218" mass="24190">MASVLPYQSHQSGFDLAAEKQRLLDMNNTNQTLPVSDTTTVIEGGAKRRCSPKANGIALCKFVTNLRRFKRILPSGLIFLDFPEACGTSQVDPCQIFTRADESQAPEDKCGKWVFWPRATAQSWRHSSPHLSAPFELRQPRNTETGLRTTSYPASPDGFCFQATRLQYRTRGLCIRLVRRLLGSLVAWDEGSGRGFLKEGSQPCGGAYSPLGKNSYTP</sequence>
<dbReference type="OrthoDB" id="6484170at2759"/>
<protein>
    <submittedName>
        <fullName evidence="1">Uncharacterized protein</fullName>
    </submittedName>
</protein>
<dbReference type="AlphaFoldDB" id="A0A3N0YGK9"/>
<evidence type="ECO:0000313" key="2">
    <source>
        <dbReference type="Proteomes" id="UP000281406"/>
    </source>
</evidence>
<proteinExistence type="predicted"/>
<evidence type="ECO:0000313" key="1">
    <source>
        <dbReference type="EMBL" id="ROL45379.1"/>
    </source>
</evidence>
<name>A0A3N0YGK9_ANAGA</name>
<dbReference type="Proteomes" id="UP000281406">
    <property type="component" value="Unassembled WGS sequence"/>
</dbReference>